<organism evidence="1 2">
    <name type="scientific">Ralstonia mannitolilytica</name>
    <dbReference type="NCBI Taxonomy" id="105219"/>
    <lineage>
        <taxon>Bacteria</taxon>
        <taxon>Pseudomonadati</taxon>
        <taxon>Pseudomonadota</taxon>
        <taxon>Betaproteobacteria</taxon>
        <taxon>Burkholderiales</taxon>
        <taxon>Burkholderiaceae</taxon>
        <taxon>Ralstonia</taxon>
    </lineage>
</organism>
<dbReference type="AlphaFoldDB" id="A0AAJ4ZKE4"/>
<evidence type="ECO:0000313" key="2">
    <source>
        <dbReference type="Proteomes" id="UP000255008"/>
    </source>
</evidence>
<accession>A0AAJ4ZKE4</accession>
<gene>
    <name evidence="1" type="ORF">NCTC10894_01363</name>
</gene>
<sequence length="77" mass="8013">MSSVVTTLCEATSISVGPVKFAKTVVGTGPLVFATQRIEITLHDGNRHHLSIHLAQGAHALAVGDPVTMPTLDEVPA</sequence>
<evidence type="ECO:0000313" key="1">
    <source>
        <dbReference type="EMBL" id="SUD97018.1"/>
    </source>
</evidence>
<proteinExistence type="predicted"/>
<reference evidence="1 2" key="1">
    <citation type="submission" date="2018-06" db="EMBL/GenBank/DDBJ databases">
        <authorList>
            <consortium name="Pathogen Informatics"/>
            <person name="Doyle S."/>
        </authorList>
    </citation>
    <scope>NUCLEOTIDE SEQUENCE [LARGE SCALE GENOMIC DNA]</scope>
    <source>
        <strain evidence="1 2">NCTC10894</strain>
    </source>
</reference>
<dbReference type="RefSeq" id="WP_115077075.1">
    <property type="nucleotide sequence ID" value="NZ_BAAAEC010000023.1"/>
</dbReference>
<dbReference type="Proteomes" id="UP000255008">
    <property type="component" value="Unassembled WGS sequence"/>
</dbReference>
<name>A0AAJ4ZKE4_9RALS</name>
<protein>
    <submittedName>
        <fullName evidence="1">Uncharacterized protein</fullName>
    </submittedName>
</protein>
<comment type="caution">
    <text evidence="1">The sequence shown here is derived from an EMBL/GenBank/DDBJ whole genome shotgun (WGS) entry which is preliminary data.</text>
</comment>
<dbReference type="EMBL" id="UGVE01000001">
    <property type="protein sequence ID" value="SUD97018.1"/>
    <property type="molecule type" value="Genomic_DNA"/>
</dbReference>